<protein>
    <submittedName>
        <fullName evidence="7">Histone H3</fullName>
    </submittedName>
</protein>
<dbReference type="InterPro" id="IPR007125">
    <property type="entry name" value="H2A/H2B/H3"/>
</dbReference>
<evidence type="ECO:0000256" key="3">
    <source>
        <dbReference type="ARBA" id="ARBA00022679"/>
    </source>
</evidence>
<dbReference type="Pfam" id="PF13302">
    <property type="entry name" value="Acetyltransf_3"/>
    <property type="match status" value="1"/>
</dbReference>
<organism evidence="7 8">
    <name type="scientific">Micractinium conductrix</name>
    <dbReference type="NCBI Taxonomy" id="554055"/>
    <lineage>
        <taxon>Eukaryota</taxon>
        <taxon>Viridiplantae</taxon>
        <taxon>Chlorophyta</taxon>
        <taxon>core chlorophytes</taxon>
        <taxon>Trebouxiophyceae</taxon>
        <taxon>Chlorellales</taxon>
        <taxon>Chlorellaceae</taxon>
        <taxon>Chlorella clade</taxon>
        <taxon>Micractinium</taxon>
    </lineage>
</organism>
<dbReference type="PANTHER" id="PTHR13256">
    <property type="entry name" value="N-ACETYLTRANSFERASE 9"/>
    <property type="match status" value="1"/>
</dbReference>
<dbReference type="Gene3D" id="1.10.20.10">
    <property type="entry name" value="Histone, subunit A"/>
    <property type="match status" value="1"/>
</dbReference>
<feature type="region of interest" description="Disordered" evidence="5">
    <location>
        <begin position="159"/>
        <end position="198"/>
    </location>
</feature>
<dbReference type="PROSITE" id="PS51186">
    <property type="entry name" value="GNAT"/>
    <property type="match status" value="1"/>
</dbReference>
<reference evidence="7 8" key="1">
    <citation type="journal article" date="2018" name="Plant J.">
        <title>Genome sequences of Chlorella sorokiniana UTEX 1602 and Micractinium conductrix SAG 241.80: implications to maltose excretion by a green alga.</title>
        <authorList>
            <person name="Arriola M.B."/>
            <person name="Velmurugan N."/>
            <person name="Zhang Y."/>
            <person name="Plunkett M.H."/>
            <person name="Hondzo H."/>
            <person name="Barney B.M."/>
        </authorList>
    </citation>
    <scope>NUCLEOTIDE SEQUENCE [LARGE SCALE GENOMIC DNA]</scope>
    <source>
        <strain evidence="7 8">SAG 241.80</strain>
    </source>
</reference>
<dbReference type="InterPro" id="IPR000182">
    <property type="entry name" value="GNAT_dom"/>
</dbReference>
<evidence type="ECO:0000256" key="5">
    <source>
        <dbReference type="SAM" id="MobiDB-lite"/>
    </source>
</evidence>
<evidence type="ECO:0000313" key="8">
    <source>
        <dbReference type="Proteomes" id="UP000239649"/>
    </source>
</evidence>
<dbReference type="InterPro" id="IPR009072">
    <property type="entry name" value="Histone-fold"/>
</dbReference>
<dbReference type="Pfam" id="PF00125">
    <property type="entry name" value="Histone"/>
    <property type="match status" value="1"/>
</dbReference>
<dbReference type="GO" id="GO:0030527">
    <property type="term" value="F:structural constituent of chromatin"/>
    <property type="evidence" value="ECO:0007669"/>
    <property type="project" value="InterPro"/>
</dbReference>
<name>A0A2P6VQV9_9CHLO</name>
<evidence type="ECO:0000256" key="2">
    <source>
        <dbReference type="ARBA" id="ARBA00010343"/>
    </source>
</evidence>
<evidence type="ECO:0000313" key="7">
    <source>
        <dbReference type="EMBL" id="PSC76460.1"/>
    </source>
</evidence>
<keyword evidence="3" id="KW-0808">Transferase</keyword>
<dbReference type="OrthoDB" id="5043642at2759"/>
<keyword evidence="4" id="KW-0012">Acyltransferase</keyword>
<dbReference type="GO" id="GO:0003677">
    <property type="term" value="F:DNA binding"/>
    <property type="evidence" value="ECO:0007669"/>
    <property type="project" value="InterPro"/>
</dbReference>
<evidence type="ECO:0000259" key="6">
    <source>
        <dbReference type="PROSITE" id="PS51186"/>
    </source>
</evidence>
<dbReference type="STRING" id="554055.A0A2P6VQV9"/>
<dbReference type="PANTHER" id="PTHR13256:SF16">
    <property type="entry name" value="ALPHA_BETA-TUBULIN-N-ACETYLTRANSFERASE 9"/>
    <property type="match status" value="1"/>
</dbReference>
<dbReference type="PRINTS" id="PR00622">
    <property type="entry name" value="HISTONEH3"/>
</dbReference>
<dbReference type="SUPFAM" id="SSF55729">
    <property type="entry name" value="Acyl-CoA N-acyltransferases (Nat)"/>
    <property type="match status" value="1"/>
</dbReference>
<evidence type="ECO:0000256" key="1">
    <source>
        <dbReference type="ARBA" id="ARBA00009342"/>
    </source>
</evidence>
<dbReference type="Gene3D" id="3.40.630.30">
    <property type="match status" value="1"/>
</dbReference>
<dbReference type="SMART" id="SM00428">
    <property type="entry name" value="H3"/>
    <property type="match status" value="1"/>
</dbReference>
<accession>A0A2P6VQV9</accession>
<comment type="similarity">
    <text evidence="2">Belongs to the histone H3 family.</text>
</comment>
<dbReference type="InterPro" id="IPR039135">
    <property type="entry name" value="NAT9-like"/>
</dbReference>
<dbReference type="GO" id="GO:0000786">
    <property type="term" value="C:nucleosome"/>
    <property type="evidence" value="ECO:0007669"/>
    <property type="project" value="InterPro"/>
</dbReference>
<dbReference type="EMBL" id="LHPF02000001">
    <property type="protein sequence ID" value="PSC76460.1"/>
    <property type="molecule type" value="Genomic_DNA"/>
</dbReference>
<dbReference type="GO" id="GO:0008080">
    <property type="term" value="F:N-acetyltransferase activity"/>
    <property type="evidence" value="ECO:0007669"/>
    <property type="project" value="InterPro"/>
</dbReference>
<sequence length="300" mass="33898">MKDPRLQELTASEPLSLEEEYEMQRSWAEDAEKLTFILLDPDFPDTPGTGTHGGTMAGDVNLFLNDHEEPHTAEVEIMIAEPRSRRKGIAEEALRLFMSYASSRLGVTKFRAKIGETNAPSIALMTKLGYRQVSRSQIFKEVTLEMPVEAGRWRPAAMARTKQKATSPAKRVAGKTPGKKTRSPMKRTAPAAAAKKPHRYRPGTVALREIRKYQRRTDLLIRKLPFSRLVREITNNVAPEPFRWTAEGLLALQEATEDFIVHLLEDCNLCAIHAKRVTIMPKDMQLARRIRGPVYGVCSY</sequence>
<dbReference type="SUPFAM" id="SSF47113">
    <property type="entry name" value="Histone-fold"/>
    <property type="match status" value="1"/>
</dbReference>
<proteinExistence type="inferred from homology"/>
<dbReference type="CDD" id="cd22911">
    <property type="entry name" value="HFD_H3"/>
    <property type="match status" value="1"/>
</dbReference>
<feature type="domain" description="N-acetyltransferase" evidence="6">
    <location>
        <begin position="4"/>
        <end position="149"/>
    </location>
</feature>
<dbReference type="Proteomes" id="UP000239649">
    <property type="component" value="Unassembled WGS sequence"/>
</dbReference>
<keyword evidence="8" id="KW-1185">Reference proteome</keyword>
<gene>
    <name evidence="7" type="primary">g401</name>
    <name evidence="7" type="ORF">C2E20_0401</name>
</gene>
<dbReference type="InterPro" id="IPR000164">
    <property type="entry name" value="Histone_H3/CENP-A"/>
</dbReference>
<dbReference type="PROSITE" id="PS00959">
    <property type="entry name" value="HISTONE_H3_2"/>
    <property type="match status" value="1"/>
</dbReference>
<comment type="caution">
    <text evidence="7">The sequence shown here is derived from an EMBL/GenBank/DDBJ whole genome shotgun (WGS) entry which is preliminary data.</text>
</comment>
<dbReference type="InterPro" id="IPR016181">
    <property type="entry name" value="Acyl_CoA_acyltransferase"/>
</dbReference>
<comment type="similarity">
    <text evidence="1">Belongs to the acetyltransferase family. GNAT subfamily.</text>
</comment>
<evidence type="ECO:0000256" key="4">
    <source>
        <dbReference type="ARBA" id="ARBA00023315"/>
    </source>
</evidence>
<dbReference type="GO" id="GO:0046982">
    <property type="term" value="F:protein heterodimerization activity"/>
    <property type="evidence" value="ECO:0007669"/>
    <property type="project" value="InterPro"/>
</dbReference>
<dbReference type="FunFam" id="1.10.20.10:FF:000088">
    <property type="entry name" value="Histone H3-like centromeric protein CSE4"/>
    <property type="match status" value="1"/>
</dbReference>
<dbReference type="AlphaFoldDB" id="A0A2P6VQV9"/>